<sequence>MFKSSNHGDVSYQTLDTLLHPPIVNTASVQSKSDPSLVRFGRAWKLWNHVRKRGFSWTPGIRCSDDVKFSIVWLEGFLLSLVVVG</sequence>
<accession>A0A1Y0B0C7</accession>
<evidence type="ECO:0000313" key="1">
    <source>
        <dbReference type="EMBL" id="ART30850.1"/>
    </source>
</evidence>
<dbReference type="AlphaFoldDB" id="A0A1Y0B0C7"/>
<name>A0A1Y0B0C7_9LAMI</name>
<organism evidence="1">
    <name type="scientific">Utricularia reniformis</name>
    <dbReference type="NCBI Taxonomy" id="192314"/>
    <lineage>
        <taxon>Eukaryota</taxon>
        <taxon>Viridiplantae</taxon>
        <taxon>Streptophyta</taxon>
        <taxon>Embryophyta</taxon>
        <taxon>Tracheophyta</taxon>
        <taxon>Spermatophyta</taxon>
        <taxon>Magnoliopsida</taxon>
        <taxon>eudicotyledons</taxon>
        <taxon>Gunneridae</taxon>
        <taxon>Pentapetalae</taxon>
        <taxon>asterids</taxon>
        <taxon>lamiids</taxon>
        <taxon>Lamiales</taxon>
        <taxon>Lentibulariaceae</taxon>
        <taxon>Utricularia</taxon>
    </lineage>
</organism>
<protein>
    <submittedName>
        <fullName evidence="1">Uncharacterized protein</fullName>
    </submittedName>
</protein>
<gene>
    <name evidence="1" type="ORF">AEK19_MT0594</name>
</gene>
<keyword evidence="1" id="KW-0496">Mitochondrion</keyword>
<dbReference type="EMBL" id="KY774314">
    <property type="protein sequence ID" value="ART30850.1"/>
    <property type="molecule type" value="Genomic_DNA"/>
</dbReference>
<proteinExistence type="predicted"/>
<geneLocation type="mitochondrion" evidence="1"/>
<reference evidence="1" key="1">
    <citation type="submission" date="2017-03" db="EMBL/GenBank/DDBJ databases">
        <title>The mitochondrial genome of the carnivorous plant Utricularia reniformis (Lentibulariaceae): structure, comparative analysis and evolutionary landmarks.</title>
        <authorList>
            <person name="Silva S.R."/>
            <person name="Alvarenga D.O."/>
            <person name="Michael T.P."/>
            <person name="Miranda V.F.O."/>
            <person name="Varani A.M."/>
        </authorList>
    </citation>
    <scope>NUCLEOTIDE SEQUENCE</scope>
</reference>